<dbReference type="AlphaFoldDB" id="A0A5M6IEU1"/>
<dbReference type="GO" id="GO:0019878">
    <property type="term" value="P:lysine biosynthetic process via aminoadipic acid"/>
    <property type="evidence" value="ECO:0007669"/>
    <property type="project" value="TreeGrafter"/>
</dbReference>
<proteinExistence type="inferred from homology"/>
<evidence type="ECO:0000256" key="2">
    <source>
        <dbReference type="ARBA" id="ARBA00022679"/>
    </source>
</evidence>
<dbReference type="PANTHER" id="PTHR12215">
    <property type="entry name" value="PHOSPHOPANTETHEINE TRANSFERASE"/>
    <property type="match status" value="1"/>
</dbReference>
<comment type="caution">
    <text evidence="5">The sequence shown here is derived from an EMBL/GenBank/DDBJ whole genome shotgun (WGS) entry which is preliminary data.</text>
</comment>
<evidence type="ECO:0000256" key="3">
    <source>
        <dbReference type="SAM" id="MobiDB-lite"/>
    </source>
</evidence>
<feature type="compositionally biased region" description="Pro residues" evidence="3">
    <location>
        <begin position="1"/>
        <end position="10"/>
    </location>
</feature>
<accession>A0A5M6IEU1</accession>
<dbReference type="Pfam" id="PF01648">
    <property type="entry name" value="ACPS"/>
    <property type="match status" value="1"/>
</dbReference>
<feature type="region of interest" description="Disordered" evidence="3">
    <location>
        <begin position="1"/>
        <end position="56"/>
    </location>
</feature>
<evidence type="ECO:0000256" key="1">
    <source>
        <dbReference type="ARBA" id="ARBA00010990"/>
    </source>
</evidence>
<comment type="similarity">
    <text evidence="1">Belongs to the P-Pant transferase superfamily. Gsp/Sfp/HetI/AcpT family.</text>
</comment>
<keyword evidence="2 5" id="KW-0808">Transferase</keyword>
<feature type="compositionally biased region" description="Low complexity" evidence="3">
    <location>
        <begin position="35"/>
        <end position="52"/>
    </location>
</feature>
<dbReference type="OrthoDB" id="9808281at2"/>
<organism evidence="5 6">
    <name type="scientific">Roseospira marina</name>
    <dbReference type="NCBI Taxonomy" id="140057"/>
    <lineage>
        <taxon>Bacteria</taxon>
        <taxon>Pseudomonadati</taxon>
        <taxon>Pseudomonadota</taxon>
        <taxon>Alphaproteobacteria</taxon>
        <taxon>Rhodospirillales</taxon>
        <taxon>Rhodospirillaceae</taxon>
        <taxon>Roseospira</taxon>
    </lineage>
</organism>
<dbReference type="EMBL" id="VWPJ01000003">
    <property type="protein sequence ID" value="KAA5606791.1"/>
    <property type="molecule type" value="Genomic_DNA"/>
</dbReference>
<dbReference type="GO" id="GO:0008897">
    <property type="term" value="F:holo-[acyl-carrier-protein] synthase activity"/>
    <property type="evidence" value="ECO:0007669"/>
    <property type="project" value="InterPro"/>
</dbReference>
<dbReference type="InterPro" id="IPR008278">
    <property type="entry name" value="4-PPantetheinyl_Trfase_dom"/>
</dbReference>
<dbReference type="Proteomes" id="UP000324065">
    <property type="component" value="Unassembled WGS sequence"/>
</dbReference>
<dbReference type="PANTHER" id="PTHR12215:SF15">
    <property type="entry name" value="4'-PHOSPHOPANTETHEINYL TRANSFERASE SUPERFAMILY-RELATED"/>
    <property type="match status" value="1"/>
</dbReference>
<dbReference type="Gene3D" id="3.90.470.20">
    <property type="entry name" value="4'-phosphopantetheinyl transferase domain"/>
    <property type="match status" value="1"/>
</dbReference>
<evidence type="ECO:0000313" key="5">
    <source>
        <dbReference type="EMBL" id="KAA5606791.1"/>
    </source>
</evidence>
<dbReference type="InterPro" id="IPR050559">
    <property type="entry name" value="P-Pant_transferase_sf"/>
</dbReference>
<gene>
    <name evidence="5" type="ORF">F1188_05535</name>
</gene>
<feature type="domain" description="4'-phosphopantetheinyl transferase" evidence="4">
    <location>
        <begin position="158"/>
        <end position="220"/>
    </location>
</feature>
<keyword evidence="6" id="KW-1185">Reference proteome</keyword>
<dbReference type="InterPro" id="IPR037143">
    <property type="entry name" value="4-PPantetheinyl_Trfase_dom_sf"/>
</dbReference>
<evidence type="ECO:0000259" key="4">
    <source>
        <dbReference type="Pfam" id="PF01648"/>
    </source>
</evidence>
<dbReference type="SUPFAM" id="SSF56214">
    <property type="entry name" value="4'-phosphopantetheinyl transferase"/>
    <property type="match status" value="2"/>
</dbReference>
<name>A0A5M6IEU1_9PROT</name>
<protein>
    <submittedName>
        <fullName evidence="5">4'-phosphopantetheinyl transferase superfamily protein</fullName>
    </submittedName>
</protein>
<evidence type="ECO:0000313" key="6">
    <source>
        <dbReference type="Proteomes" id="UP000324065"/>
    </source>
</evidence>
<dbReference type="GO" id="GO:0005829">
    <property type="term" value="C:cytosol"/>
    <property type="evidence" value="ECO:0007669"/>
    <property type="project" value="TreeGrafter"/>
</dbReference>
<reference evidence="5 6" key="1">
    <citation type="submission" date="2019-09" db="EMBL/GenBank/DDBJ databases">
        <title>Genome sequence of Roseospira marina, one of the more divergent members of the non-sulfur purple photosynthetic bacterial family, the Rhodospirillaceae.</title>
        <authorList>
            <person name="Meyer T."/>
            <person name="Kyndt J."/>
        </authorList>
    </citation>
    <scope>NUCLEOTIDE SEQUENCE [LARGE SCALE GENOMIC DNA]</scope>
    <source>
        <strain evidence="5 6">DSM 15113</strain>
    </source>
</reference>
<sequence length="296" mass="31976">MDAMPAPPATPHDAAHTEPDDGAGPVLSAMLWTMAPPGGTPAPDDADPAAAPRPDPKTLRAAISENEWARVASFRDPSHAWSSAATRALLRAMLSRYHGADPMAWHFLTEPGGRPHVDMSRLPQPMTAETRPRFSLSHTRGLAACMVSLGPWPTDAHVGVDVEYTHRTLPAGRLAARFFHPDEAAALATLERGPPREQYFLSLWTRKESVLKALGMGIANHLALYACLGDPPDVVGPAAVVGPADMTGAPADWRMSTGDPTAAHRLSWAVYWPGSPNPHRPWRAKVTWRHLSAWPP</sequence>
<dbReference type="GO" id="GO:0000287">
    <property type="term" value="F:magnesium ion binding"/>
    <property type="evidence" value="ECO:0007669"/>
    <property type="project" value="InterPro"/>
</dbReference>